<sequence length="45" mass="5079">MQRLSLPADLTSTEGIDVNKQERVYITGIGWVVRRGNSYALEGKR</sequence>
<dbReference type="RefSeq" id="YP_010064274.1">
    <property type="nucleotide sequence ID" value="NC_054814.1"/>
</dbReference>
<organism evidence="1 2">
    <name type="scientific">Mycobacterium phage IronMan</name>
    <dbReference type="NCBI Taxonomy" id="2499042"/>
    <lineage>
        <taxon>Viruses</taxon>
        <taxon>Duplodnaviria</taxon>
        <taxon>Heunggongvirae</taxon>
        <taxon>Uroviricota</taxon>
        <taxon>Caudoviricetes</taxon>
        <taxon>Pukovnikvirus</taxon>
        <taxon>Pukovnikvirus ironman</taxon>
    </lineage>
</organism>
<dbReference type="GeneID" id="64948132"/>
<dbReference type="Proteomes" id="UP000287856">
    <property type="component" value="Segment"/>
</dbReference>
<dbReference type="EMBL" id="MK279857">
    <property type="protein sequence ID" value="AZS08291.1"/>
    <property type="molecule type" value="Genomic_DNA"/>
</dbReference>
<gene>
    <name evidence="1" type="primary">91</name>
    <name evidence="1" type="ORF">PBI_IRONMAN_91</name>
</gene>
<accession>A0A3S9UDD3</accession>
<protein>
    <submittedName>
        <fullName evidence="1">Uncharacterized protein</fullName>
    </submittedName>
</protein>
<proteinExistence type="predicted"/>
<dbReference type="KEGG" id="vg:64948132"/>
<evidence type="ECO:0000313" key="1">
    <source>
        <dbReference type="EMBL" id="AZS08291.1"/>
    </source>
</evidence>
<keyword evidence="2" id="KW-1185">Reference proteome</keyword>
<evidence type="ECO:0000313" key="2">
    <source>
        <dbReference type="Proteomes" id="UP000287856"/>
    </source>
</evidence>
<name>A0A3S9UDD3_9CAUD</name>
<reference evidence="1 2" key="1">
    <citation type="submission" date="2018-12" db="EMBL/GenBank/DDBJ databases">
        <authorList>
            <person name="Stoner T.H."/>
            <person name="Garlena R.A."/>
            <person name="Russell D.A."/>
            <person name="Pope W.H."/>
            <person name="Jacobs-Sera D."/>
            <person name="Hatfull G.F."/>
        </authorList>
    </citation>
    <scope>NUCLEOTIDE SEQUENCE [LARGE SCALE GENOMIC DNA]</scope>
</reference>